<dbReference type="Gene3D" id="1.10.510.10">
    <property type="entry name" value="Transferase(Phosphotransferase) domain 1"/>
    <property type="match status" value="1"/>
</dbReference>
<dbReference type="PROSITE" id="PS50011">
    <property type="entry name" value="PROTEIN_KINASE_DOM"/>
    <property type="match status" value="1"/>
</dbReference>
<feature type="domain" description="Protein kinase" evidence="1">
    <location>
        <begin position="200"/>
        <end position="400"/>
    </location>
</feature>
<comment type="caution">
    <text evidence="2">The sequence shown here is derived from an EMBL/GenBank/DDBJ whole genome shotgun (WGS) entry which is preliminary data.</text>
</comment>
<evidence type="ECO:0000313" key="3">
    <source>
        <dbReference type="Proteomes" id="UP001642405"/>
    </source>
</evidence>
<keyword evidence="3" id="KW-1185">Reference proteome</keyword>
<accession>A0ABP0BRE5</accession>
<sequence>MNNIDNRPASEQDYEYGEDILALTELNGGNEHNADVMLLFNNVEIYVFVEAPLPPPTADSPDSPVSLNDSVEQRLVDLINRATMGDPDDDDNELTMAILDILQPAGEKAFRSVDPRKKAEGADGGPEMMLLHHLLHVPRYFFYFKRDAPDDEPKVVPMPEEEVEKYLSDLAVGLMHSEAMNTPISFADCRELPRYSTRDLHVVEEFADSGYATLMRPVGSTSSGDDMLCKATSEPCAPKWTSLQREMAILSALHKNEYETPTGPVRTPRLMGLVVDTDLDDDTFNVVGFVRQWLPGESLDYVLRRASDGPSADDKRRWSAQIRQSVDALHSLGLVWGDGKTGNVVVGMEDKDDDNGDLFGDAWLIDFGGGLTQGWIDQDKENTAEGDRQAVKKILEALRV</sequence>
<evidence type="ECO:0000259" key="1">
    <source>
        <dbReference type="PROSITE" id="PS50011"/>
    </source>
</evidence>
<name>A0ABP0BRE5_9PEZI</name>
<reference evidence="2 3" key="1">
    <citation type="submission" date="2024-01" db="EMBL/GenBank/DDBJ databases">
        <authorList>
            <person name="Allen C."/>
            <person name="Tagirdzhanova G."/>
        </authorList>
    </citation>
    <scope>NUCLEOTIDE SEQUENCE [LARGE SCALE GENOMIC DNA]</scope>
</reference>
<dbReference type="EMBL" id="CAWUHB010000024">
    <property type="protein sequence ID" value="CAK7222232.1"/>
    <property type="molecule type" value="Genomic_DNA"/>
</dbReference>
<organism evidence="2 3">
    <name type="scientific">Sporothrix curviconia</name>
    <dbReference type="NCBI Taxonomy" id="1260050"/>
    <lineage>
        <taxon>Eukaryota</taxon>
        <taxon>Fungi</taxon>
        <taxon>Dikarya</taxon>
        <taxon>Ascomycota</taxon>
        <taxon>Pezizomycotina</taxon>
        <taxon>Sordariomycetes</taxon>
        <taxon>Sordariomycetidae</taxon>
        <taxon>Ophiostomatales</taxon>
        <taxon>Ophiostomataceae</taxon>
        <taxon>Sporothrix</taxon>
    </lineage>
</organism>
<dbReference type="InterPro" id="IPR011009">
    <property type="entry name" value="Kinase-like_dom_sf"/>
</dbReference>
<dbReference type="SUPFAM" id="SSF56112">
    <property type="entry name" value="Protein kinase-like (PK-like)"/>
    <property type="match status" value="1"/>
</dbReference>
<protein>
    <recommendedName>
        <fullName evidence="1">Protein kinase domain-containing protein</fullName>
    </recommendedName>
</protein>
<dbReference type="Proteomes" id="UP001642405">
    <property type="component" value="Unassembled WGS sequence"/>
</dbReference>
<dbReference type="InterPro" id="IPR000719">
    <property type="entry name" value="Prot_kinase_dom"/>
</dbReference>
<gene>
    <name evidence="2" type="ORF">SCUCBS95973_004773</name>
</gene>
<evidence type="ECO:0000313" key="2">
    <source>
        <dbReference type="EMBL" id="CAK7222232.1"/>
    </source>
</evidence>
<proteinExistence type="predicted"/>